<dbReference type="PROSITE" id="PS50893">
    <property type="entry name" value="ABC_TRANSPORTER_2"/>
    <property type="match status" value="1"/>
</dbReference>
<dbReference type="Proteomes" id="UP000574276">
    <property type="component" value="Unassembled WGS sequence"/>
</dbReference>
<dbReference type="GO" id="GO:0005524">
    <property type="term" value="F:ATP binding"/>
    <property type="evidence" value="ECO:0007669"/>
    <property type="project" value="UniProtKB-KW"/>
</dbReference>
<dbReference type="GO" id="GO:0005886">
    <property type="term" value="C:plasma membrane"/>
    <property type="evidence" value="ECO:0007669"/>
    <property type="project" value="UniProtKB-SubCell"/>
</dbReference>
<feature type="domain" description="ABC transmembrane type-1" evidence="11">
    <location>
        <begin position="208"/>
        <end position="467"/>
    </location>
</feature>
<comment type="caution">
    <text evidence="12">The sequence shown here is derived from an EMBL/GenBank/DDBJ whole genome shotgun (WGS) entry which is preliminary data.</text>
</comment>
<dbReference type="SUPFAM" id="SSF90123">
    <property type="entry name" value="ABC transporter transmembrane region"/>
    <property type="match status" value="1"/>
</dbReference>
<dbReference type="Pfam" id="PF00005">
    <property type="entry name" value="ABC_tran"/>
    <property type="match status" value="1"/>
</dbReference>
<dbReference type="PROSITE" id="PS50929">
    <property type="entry name" value="ABC_TM1F"/>
    <property type="match status" value="1"/>
</dbReference>
<keyword evidence="13" id="KW-1185">Reference proteome</keyword>
<evidence type="ECO:0000256" key="6">
    <source>
        <dbReference type="ARBA" id="ARBA00022840"/>
    </source>
</evidence>
<dbReference type="Gene3D" id="3.40.50.300">
    <property type="entry name" value="P-loop containing nucleotide triphosphate hydrolases"/>
    <property type="match status" value="1"/>
</dbReference>
<dbReference type="Gene3D" id="1.20.1560.10">
    <property type="entry name" value="ABC transporter type 1, transmembrane domain"/>
    <property type="match status" value="1"/>
</dbReference>
<protein>
    <submittedName>
        <fullName evidence="12">ABC transporter ATP-binding protein</fullName>
    </submittedName>
</protein>
<keyword evidence="7 9" id="KW-1133">Transmembrane helix</keyword>
<comment type="subcellular location">
    <subcellularLocation>
        <location evidence="1">Cell membrane</location>
        <topology evidence="1">Multi-pass membrane protein</topology>
    </subcellularLocation>
</comment>
<dbReference type="FunFam" id="3.40.50.300:FF:000221">
    <property type="entry name" value="Multidrug ABC transporter ATP-binding protein"/>
    <property type="match status" value="1"/>
</dbReference>
<evidence type="ECO:0000256" key="5">
    <source>
        <dbReference type="ARBA" id="ARBA00022741"/>
    </source>
</evidence>
<evidence type="ECO:0000256" key="2">
    <source>
        <dbReference type="ARBA" id="ARBA00022448"/>
    </source>
</evidence>
<keyword evidence="8 9" id="KW-0472">Membrane</keyword>
<evidence type="ECO:0000256" key="8">
    <source>
        <dbReference type="ARBA" id="ARBA00023136"/>
    </source>
</evidence>
<dbReference type="InterPro" id="IPR017871">
    <property type="entry name" value="ABC_transporter-like_CS"/>
</dbReference>
<dbReference type="CDD" id="cd18548">
    <property type="entry name" value="ABC_6TM_Tm287_like"/>
    <property type="match status" value="1"/>
</dbReference>
<dbReference type="PROSITE" id="PS00211">
    <property type="entry name" value="ABC_TRANSPORTER_1"/>
    <property type="match status" value="1"/>
</dbReference>
<dbReference type="PANTHER" id="PTHR24221:SF276">
    <property type="entry name" value="ABC TRANSPORTER, ATP-BINDING_PERMEASE PROTEIN"/>
    <property type="match status" value="1"/>
</dbReference>
<feature type="transmembrane region" description="Helical" evidence="9">
    <location>
        <begin position="324"/>
        <end position="346"/>
    </location>
</feature>
<dbReference type="PANTHER" id="PTHR24221">
    <property type="entry name" value="ATP-BINDING CASSETTE SUB-FAMILY B"/>
    <property type="match status" value="1"/>
</dbReference>
<evidence type="ECO:0000256" key="3">
    <source>
        <dbReference type="ARBA" id="ARBA00022475"/>
    </source>
</evidence>
<keyword evidence="2" id="KW-0813">Transport</keyword>
<feature type="transmembrane region" description="Helical" evidence="9">
    <location>
        <begin position="447"/>
        <end position="465"/>
    </location>
</feature>
<dbReference type="AlphaFoldDB" id="A0A839JWN7"/>
<dbReference type="InterPro" id="IPR003439">
    <property type="entry name" value="ABC_transporter-like_ATP-bd"/>
</dbReference>
<keyword evidence="3" id="KW-1003">Cell membrane</keyword>
<dbReference type="InterPro" id="IPR027417">
    <property type="entry name" value="P-loop_NTPase"/>
</dbReference>
<dbReference type="GO" id="GO:0016887">
    <property type="term" value="F:ATP hydrolysis activity"/>
    <property type="evidence" value="ECO:0007669"/>
    <property type="project" value="InterPro"/>
</dbReference>
<name>A0A839JWN7_9FIRM</name>
<accession>A0A839JWN7</accession>
<keyword evidence="6 12" id="KW-0067">ATP-binding</keyword>
<evidence type="ECO:0000256" key="7">
    <source>
        <dbReference type="ARBA" id="ARBA00022989"/>
    </source>
</evidence>
<organism evidence="12 13">
    <name type="scientific">Variimorphobacter saccharofermentans</name>
    <dbReference type="NCBI Taxonomy" id="2755051"/>
    <lineage>
        <taxon>Bacteria</taxon>
        <taxon>Bacillati</taxon>
        <taxon>Bacillota</taxon>
        <taxon>Clostridia</taxon>
        <taxon>Lachnospirales</taxon>
        <taxon>Lachnospiraceae</taxon>
        <taxon>Variimorphobacter</taxon>
    </lineage>
</organism>
<dbReference type="InterPro" id="IPR011527">
    <property type="entry name" value="ABC1_TM_dom"/>
</dbReference>
<dbReference type="Pfam" id="PF00664">
    <property type="entry name" value="ABC_membrane"/>
    <property type="match status" value="1"/>
</dbReference>
<evidence type="ECO:0000256" key="9">
    <source>
        <dbReference type="SAM" id="Phobius"/>
    </source>
</evidence>
<evidence type="ECO:0000313" key="13">
    <source>
        <dbReference type="Proteomes" id="UP000574276"/>
    </source>
</evidence>
<dbReference type="InterPro" id="IPR036640">
    <property type="entry name" value="ABC1_TM_sf"/>
</dbReference>
<dbReference type="GO" id="GO:0140359">
    <property type="term" value="F:ABC-type transporter activity"/>
    <property type="evidence" value="ECO:0007669"/>
    <property type="project" value="InterPro"/>
</dbReference>
<feature type="transmembrane region" description="Helical" evidence="9">
    <location>
        <begin position="220"/>
        <end position="245"/>
    </location>
</feature>
<evidence type="ECO:0000259" key="10">
    <source>
        <dbReference type="PROSITE" id="PS50893"/>
    </source>
</evidence>
<dbReference type="SMART" id="SM00382">
    <property type="entry name" value="AAA"/>
    <property type="match status" value="1"/>
</dbReference>
<evidence type="ECO:0000256" key="4">
    <source>
        <dbReference type="ARBA" id="ARBA00022692"/>
    </source>
</evidence>
<sequence>MLKLIKFLKKSSIALLIVIVLLVIQAYTDLALPSYTSDIVNVGIVKSGIDSGVPAVIRKTELDRMTLLMTEDEKQAILPHYTLINTSDLSQKELTEYEKKYPLISSEELYKWDGKDKELLSDNLIFPSTLLLFFESEEESSVQMQSKIYDSFPPGMIQEGTTIFDILPMLPEESRTQMIAGIREQLSKMPDMIIEQSAIAYVKAEYDAIGVNVHKMQTEYILTVGAKMIGLAFLGMLATILVSLLSSRIAAKMGRDLRKDVFQKVLSFSHKEMDQFSTASLITRSTNDIQNIQNMLVMLIRIVVYSPILAIGGIIKVLNTNTSMSWILILGVGALFLLIGLLMVIAMPKFKLIPKLTDRINLVTREILTGLPVIRAFSTVEHEEKRFDKANTDLTKNNLFVNRTMTIMMPAIMLIMNLIVVLIIWVGADKIDVGTMQLGDMIAFISYAMQIIISFLMLSLLSIMLPRASVSAARVDELLSTKISIQDPVEEAALNDKIKGVLEFRDVSFRYPNAEEDVLSNISFIAKPGQTTAIIGSTGSGKSTLINLIPRFYDATQGTILIDGTDITKIKQHKLREKLGFVPQKGVLFSGTIESNIKFGNPDIADEFMKKAARIAQAEEFINTKPEGYEASISEGGTNVSGGQKQRLSIARAIARNPEIYIFDDSFSALDYKTDAALRKTLKSELSDSTVIIVAQRISTIMNAEQILVLNDGRIVGKGTHKELLKNCEVYQQIAASQLSKEELAYE</sequence>
<evidence type="ECO:0000256" key="1">
    <source>
        <dbReference type="ARBA" id="ARBA00004651"/>
    </source>
</evidence>
<reference evidence="12 13" key="1">
    <citation type="submission" date="2020-07" db="EMBL/GenBank/DDBJ databases">
        <title>Characterization and genome sequencing of isolate MD1, a novel member within the family Lachnospiraceae.</title>
        <authorList>
            <person name="Rettenmaier R."/>
            <person name="Di Bello L."/>
            <person name="Zinser C."/>
            <person name="Scheitz K."/>
            <person name="Liebl W."/>
            <person name="Zverlov V."/>
        </authorList>
    </citation>
    <scope>NUCLEOTIDE SEQUENCE [LARGE SCALE GENOMIC DNA]</scope>
    <source>
        <strain evidence="12 13">MD1</strain>
    </source>
</reference>
<keyword evidence="5" id="KW-0547">Nucleotide-binding</keyword>
<evidence type="ECO:0000313" key="12">
    <source>
        <dbReference type="EMBL" id="MBB2182093.1"/>
    </source>
</evidence>
<evidence type="ECO:0000259" key="11">
    <source>
        <dbReference type="PROSITE" id="PS50929"/>
    </source>
</evidence>
<dbReference type="InterPro" id="IPR003593">
    <property type="entry name" value="AAA+_ATPase"/>
</dbReference>
<dbReference type="SUPFAM" id="SSF52540">
    <property type="entry name" value="P-loop containing nucleoside triphosphate hydrolases"/>
    <property type="match status" value="1"/>
</dbReference>
<keyword evidence="4 9" id="KW-0812">Transmembrane</keyword>
<proteinExistence type="predicted"/>
<feature type="transmembrane region" description="Helical" evidence="9">
    <location>
        <begin position="296"/>
        <end position="318"/>
    </location>
</feature>
<gene>
    <name evidence="12" type="ORF">H0486_04295</name>
</gene>
<dbReference type="InterPro" id="IPR039421">
    <property type="entry name" value="Type_1_exporter"/>
</dbReference>
<feature type="domain" description="ABC transporter" evidence="10">
    <location>
        <begin position="502"/>
        <end position="737"/>
    </location>
</feature>
<dbReference type="EMBL" id="JACEGA010000001">
    <property type="protein sequence ID" value="MBB2182093.1"/>
    <property type="molecule type" value="Genomic_DNA"/>
</dbReference>
<dbReference type="RefSeq" id="WP_228351824.1">
    <property type="nucleotide sequence ID" value="NZ_JACEGA010000001.1"/>
</dbReference>
<feature type="transmembrane region" description="Helical" evidence="9">
    <location>
        <begin position="406"/>
        <end position="427"/>
    </location>
</feature>